<dbReference type="RefSeq" id="WP_380005145.1">
    <property type="nucleotide sequence ID" value="NZ_JBHLYR010000009.1"/>
</dbReference>
<reference evidence="1 2" key="1">
    <citation type="submission" date="2024-09" db="EMBL/GenBank/DDBJ databases">
        <authorList>
            <person name="Sun Q."/>
            <person name="Mori K."/>
        </authorList>
    </citation>
    <scope>NUCLEOTIDE SEQUENCE [LARGE SCALE GENOMIC DNA]</scope>
    <source>
        <strain evidence="1 2">JCM 13503</strain>
    </source>
</reference>
<sequence length="122" mass="13448">MGPEAQKLGGLQRSDVGLNAHLSLAEGSSAALRAHSAGTLTRQPLAMASVLIARSYRLLGQVREASHWLENARQVDHHPQLSLHLAVVWDEEAALEEQIGHHFHAHWARTQAAACWARNRSR</sequence>
<evidence type="ECO:0000313" key="1">
    <source>
        <dbReference type="EMBL" id="MFB9990827.1"/>
    </source>
</evidence>
<proteinExistence type="predicted"/>
<comment type="caution">
    <text evidence="1">The sequence shown here is derived from an EMBL/GenBank/DDBJ whole genome shotgun (WGS) entry which is preliminary data.</text>
</comment>
<protein>
    <recommendedName>
        <fullName evidence="3">MalT-like TPR region domain-containing protein</fullName>
    </recommendedName>
</protein>
<accession>A0ABV6ATJ1</accession>
<gene>
    <name evidence="1" type="ORF">ACFFLM_02345</name>
</gene>
<name>A0ABV6ATJ1_9DEIO</name>
<dbReference type="Proteomes" id="UP001589733">
    <property type="component" value="Unassembled WGS sequence"/>
</dbReference>
<keyword evidence="2" id="KW-1185">Reference proteome</keyword>
<evidence type="ECO:0008006" key="3">
    <source>
        <dbReference type="Google" id="ProtNLM"/>
    </source>
</evidence>
<dbReference type="EMBL" id="JBHLYR010000009">
    <property type="protein sequence ID" value="MFB9990827.1"/>
    <property type="molecule type" value="Genomic_DNA"/>
</dbReference>
<evidence type="ECO:0000313" key="2">
    <source>
        <dbReference type="Proteomes" id="UP001589733"/>
    </source>
</evidence>
<organism evidence="1 2">
    <name type="scientific">Deinococcus oregonensis</name>
    <dbReference type="NCBI Taxonomy" id="1805970"/>
    <lineage>
        <taxon>Bacteria</taxon>
        <taxon>Thermotogati</taxon>
        <taxon>Deinococcota</taxon>
        <taxon>Deinococci</taxon>
        <taxon>Deinococcales</taxon>
        <taxon>Deinococcaceae</taxon>
        <taxon>Deinococcus</taxon>
    </lineage>
</organism>